<keyword evidence="4" id="KW-0378">Hydrolase</keyword>
<feature type="region of interest" description="Disordered" evidence="1">
    <location>
        <begin position="154"/>
        <end position="174"/>
    </location>
</feature>
<feature type="domain" description="Restriction endonuclease type IV Mrr" evidence="3">
    <location>
        <begin position="32"/>
        <end position="125"/>
    </location>
</feature>
<dbReference type="InterPro" id="IPR007560">
    <property type="entry name" value="Restrct_endonuc_IV_Mrr"/>
</dbReference>
<dbReference type="GO" id="GO:0004519">
    <property type="term" value="F:endonuclease activity"/>
    <property type="evidence" value="ECO:0007669"/>
    <property type="project" value="UniProtKB-KW"/>
</dbReference>
<proteinExistence type="predicted"/>
<feature type="transmembrane region" description="Helical" evidence="2">
    <location>
        <begin position="281"/>
        <end position="301"/>
    </location>
</feature>
<keyword evidence="4" id="KW-0540">Nuclease</keyword>
<name>A0ABX0XWH1_9ACTN</name>
<gene>
    <name evidence="4" type="ORF">HC031_07730</name>
</gene>
<dbReference type="Proteomes" id="UP000722989">
    <property type="component" value="Unassembled WGS sequence"/>
</dbReference>
<evidence type="ECO:0000259" key="3">
    <source>
        <dbReference type="Pfam" id="PF04471"/>
    </source>
</evidence>
<keyword evidence="2" id="KW-1133">Transmembrane helix</keyword>
<keyword evidence="4" id="KW-0418">Kinase</keyword>
<protein>
    <submittedName>
        <fullName evidence="4">Restriction endonuclease</fullName>
    </submittedName>
</protein>
<sequence>MGDDLACDTSSVSSTANGSPLGARPEPRLIRSWQDAEHNAAAWMRYWGYRDAAAKPGGADGGVDIRAARALGQVKYQASHVGRPELQKLFGARGHASEKQLIFFTGSDYASTAVAYADEHGIALFRYELDGSMVAVNAPARLISAETPGTHATAVSGRQRIGAPQPRTIGSPKTGEPGLWGRHWRLLAGLGFLYLPISHLSQGAIGSRFEFAFSFTVFWAIGALLVRWWWVRRRTGASLSLAIRLFGPSRFGPALAAIFGVAPFVSIGDDLVYRGPWWLDLAKFAGILIGYWIPGVALLAWGRSWREDDAKDRALLLRSKPEWNGRK</sequence>
<evidence type="ECO:0000313" key="4">
    <source>
        <dbReference type="EMBL" id="NJC69609.1"/>
    </source>
</evidence>
<accession>A0ABX0XWH1</accession>
<evidence type="ECO:0000256" key="1">
    <source>
        <dbReference type="SAM" id="MobiDB-lite"/>
    </source>
</evidence>
<dbReference type="GO" id="GO:0016301">
    <property type="term" value="F:kinase activity"/>
    <property type="evidence" value="ECO:0007669"/>
    <property type="project" value="UniProtKB-KW"/>
</dbReference>
<reference evidence="4 5" key="1">
    <citation type="submission" date="2020-03" db="EMBL/GenBank/DDBJ databases">
        <title>WGS of the type strain of Planosporangium spp.</title>
        <authorList>
            <person name="Thawai C."/>
        </authorList>
    </citation>
    <scope>NUCLEOTIDE SEQUENCE [LARGE SCALE GENOMIC DNA]</scope>
    <source>
        <strain evidence="4 5">TBRC 5610</strain>
    </source>
</reference>
<organism evidence="4 5">
    <name type="scientific">Planosporangium thailandense</name>
    <dbReference type="NCBI Taxonomy" id="765197"/>
    <lineage>
        <taxon>Bacteria</taxon>
        <taxon>Bacillati</taxon>
        <taxon>Actinomycetota</taxon>
        <taxon>Actinomycetes</taxon>
        <taxon>Micromonosporales</taxon>
        <taxon>Micromonosporaceae</taxon>
        <taxon>Planosporangium</taxon>
    </lineage>
</organism>
<dbReference type="Gene3D" id="3.40.1350.10">
    <property type="match status" value="1"/>
</dbReference>
<keyword evidence="2" id="KW-0472">Membrane</keyword>
<feature type="transmembrane region" description="Helical" evidence="2">
    <location>
        <begin position="211"/>
        <end position="230"/>
    </location>
</feature>
<dbReference type="InterPro" id="IPR011856">
    <property type="entry name" value="tRNA_endonuc-like_dom_sf"/>
</dbReference>
<feature type="compositionally biased region" description="Polar residues" evidence="1">
    <location>
        <begin position="8"/>
        <end position="18"/>
    </location>
</feature>
<evidence type="ECO:0000256" key="2">
    <source>
        <dbReference type="SAM" id="Phobius"/>
    </source>
</evidence>
<dbReference type="InterPro" id="IPR011335">
    <property type="entry name" value="Restrct_endonuc-II-like"/>
</dbReference>
<keyword evidence="4" id="KW-0255">Endonuclease</keyword>
<dbReference type="Pfam" id="PF04471">
    <property type="entry name" value="Mrr_cat"/>
    <property type="match status" value="1"/>
</dbReference>
<keyword evidence="4" id="KW-0808">Transferase</keyword>
<evidence type="ECO:0000313" key="5">
    <source>
        <dbReference type="Proteomes" id="UP000722989"/>
    </source>
</evidence>
<dbReference type="SUPFAM" id="SSF52980">
    <property type="entry name" value="Restriction endonuclease-like"/>
    <property type="match status" value="1"/>
</dbReference>
<comment type="caution">
    <text evidence="4">The sequence shown here is derived from an EMBL/GenBank/DDBJ whole genome shotgun (WGS) entry which is preliminary data.</text>
</comment>
<keyword evidence="2" id="KW-0812">Transmembrane</keyword>
<keyword evidence="5" id="KW-1185">Reference proteome</keyword>
<feature type="transmembrane region" description="Helical" evidence="2">
    <location>
        <begin position="251"/>
        <end position="269"/>
    </location>
</feature>
<feature type="region of interest" description="Disordered" evidence="1">
    <location>
        <begin position="1"/>
        <end position="26"/>
    </location>
</feature>
<dbReference type="EMBL" id="JAATVY010000004">
    <property type="protein sequence ID" value="NJC69609.1"/>
    <property type="molecule type" value="Genomic_DNA"/>
</dbReference>